<dbReference type="PANTHER" id="PTHR42760:SF133">
    <property type="entry name" value="3-OXOACYL-[ACYL-CARRIER-PROTEIN] REDUCTASE"/>
    <property type="match status" value="1"/>
</dbReference>
<evidence type="ECO:0000256" key="2">
    <source>
        <dbReference type="ARBA" id="ARBA00023002"/>
    </source>
</evidence>
<dbReference type="InterPro" id="IPR036291">
    <property type="entry name" value="NAD(P)-bd_dom_sf"/>
</dbReference>
<comment type="similarity">
    <text evidence="1">Belongs to the short-chain dehydrogenases/reductases (SDR) family.</text>
</comment>
<keyword evidence="2" id="KW-0560">Oxidoreductase</keyword>
<dbReference type="EMBL" id="FRXO01000016">
    <property type="protein sequence ID" value="SHO67629.1"/>
    <property type="molecule type" value="Genomic_DNA"/>
</dbReference>
<dbReference type="Proteomes" id="UP000186406">
    <property type="component" value="Unassembled WGS sequence"/>
</dbReference>
<dbReference type="RefSeq" id="WP_244530984.1">
    <property type="nucleotide sequence ID" value="NZ_FRXO01000016.1"/>
</dbReference>
<evidence type="ECO:0000313" key="3">
    <source>
        <dbReference type="EMBL" id="SHO67629.1"/>
    </source>
</evidence>
<dbReference type="PRINTS" id="PR00080">
    <property type="entry name" value="SDRFAMILY"/>
</dbReference>
<dbReference type="FunFam" id="3.40.50.720:FF:000084">
    <property type="entry name" value="Short-chain dehydrogenase reductase"/>
    <property type="match status" value="1"/>
</dbReference>
<name>A0A1M7ZS44_9HYPH</name>
<dbReference type="PRINTS" id="PR00081">
    <property type="entry name" value="GDHRDH"/>
</dbReference>
<proteinExistence type="inferred from homology"/>
<dbReference type="InterPro" id="IPR002347">
    <property type="entry name" value="SDR_fam"/>
</dbReference>
<dbReference type="Pfam" id="PF13561">
    <property type="entry name" value="adh_short_C2"/>
    <property type="match status" value="1"/>
</dbReference>
<dbReference type="PROSITE" id="PS00061">
    <property type="entry name" value="ADH_SHORT"/>
    <property type="match status" value="1"/>
</dbReference>
<evidence type="ECO:0000313" key="4">
    <source>
        <dbReference type="Proteomes" id="UP000186406"/>
    </source>
</evidence>
<dbReference type="InterPro" id="IPR020904">
    <property type="entry name" value="Sc_DH/Rdtase_CS"/>
</dbReference>
<organism evidence="3 4">
    <name type="scientific">Pseudoxanthobacter soli DSM 19599</name>
    <dbReference type="NCBI Taxonomy" id="1123029"/>
    <lineage>
        <taxon>Bacteria</taxon>
        <taxon>Pseudomonadati</taxon>
        <taxon>Pseudomonadota</taxon>
        <taxon>Alphaproteobacteria</taxon>
        <taxon>Hyphomicrobiales</taxon>
        <taxon>Segnochrobactraceae</taxon>
        <taxon>Pseudoxanthobacter</taxon>
    </lineage>
</organism>
<dbReference type="Gene3D" id="3.40.50.720">
    <property type="entry name" value="NAD(P)-binding Rossmann-like Domain"/>
    <property type="match status" value="1"/>
</dbReference>
<reference evidence="3 4" key="1">
    <citation type="submission" date="2016-12" db="EMBL/GenBank/DDBJ databases">
        <authorList>
            <person name="Song W.-J."/>
            <person name="Kurnit D.M."/>
        </authorList>
    </citation>
    <scope>NUCLEOTIDE SEQUENCE [LARGE SCALE GENOMIC DNA]</scope>
    <source>
        <strain evidence="3 4">DSM 19599</strain>
    </source>
</reference>
<dbReference type="PANTHER" id="PTHR42760">
    <property type="entry name" value="SHORT-CHAIN DEHYDROGENASES/REDUCTASES FAMILY MEMBER"/>
    <property type="match status" value="1"/>
</dbReference>
<protein>
    <submittedName>
        <fullName evidence="3">NAD(P)-dependent dehydrogenase, short-chain alcohol dehydrogenase family</fullName>
    </submittedName>
</protein>
<dbReference type="SUPFAM" id="SSF51735">
    <property type="entry name" value="NAD(P)-binding Rossmann-fold domains"/>
    <property type="match status" value="1"/>
</dbReference>
<gene>
    <name evidence="3" type="ORF">SAMN02745172_04310</name>
</gene>
<keyword evidence="4" id="KW-1185">Reference proteome</keyword>
<sequence length="275" mass="28079">MIAPPATAAAMTDLSGRLAIITGGSRGQGEAEARLLARAGAAVLIADVLDSEGTALADALAADGHEARFAHLDVASPEDWAAVIDEARGWKGRLDVLVNNAGIINRKSTSDTTLDGWNRLIGINLTGTFLGIQSAAPLMRAGGGGSIVNIASNSAFSGHYDPAYTASKWGVRGLTRSAAMEYVTWGIRVNSVCPGLIVTGLNANASHLQPMIGLTPMARSGTPDEVAQLVLFLASDASSFITGEDFTIDGGFTAGAAYRRVAVESGLLPTAGGGG</sequence>
<dbReference type="GO" id="GO:0016616">
    <property type="term" value="F:oxidoreductase activity, acting on the CH-OH group of donors, NAD or NADP as acceptor"/>
    <property type="evidence" value="ECO:0007669"/>
    <property type="project" value="TreeGrafter"/>
</dbReference>
<dbReference type="STRING" id="1123029.SAMN02745172_04310"/>
<evidence type="ECO:0000256" key="1">
    <source>
        <dbReference type="ARBA" id="ARBA00006484"/>
    </source>
</evidence>
<dbReference type="AlphaFoldDB" id="A0A1M7ZS44"/>
<accession>A0A1M7ZS44</accession>